<dbReference type="SUPFAM" id="SSF51735">
    <property type="entry name" value="NAD(P)-binding Rossmann-fold domains"/>
    <property type="match status" value="1"/>
</dbReference>
<dbReference type="InterPro" id="IPR008030">
    <property type="entry name" value="NmrA-like"/>
</dbReference>
<reference evidence="2 3" key="1">
    <citation type="submission" date="2023-06" db="EMBL/GenBank/DDBJ databases">
        <title>Rock-solubilizing bacteria, Microbacterium invictum, promotes re-establishment of vegetation in rocky wasteland by accelerating rock bio-weathering and reshaping soil bacterial community.</title>
        <authorList>
            <person name="Liu C."/>
        </authorList>
    </citation>
    <scope>NUCLEOTIDE SEQUENCE [LARGE SCALE GENOMIC DNA]</scope>
    <source>
        <strain evidence="2 3">X-18</strain>
    </source>
</reference>
<dbReference type="InterPro" id="IPR051604">
    <property type="entry name" value="Ergot_Alk_Oxidoreductase"/>
</dbReference>
<dbReference type="Pfam" id="PF05368">
    <property type="entry name" value="NmrA"/>
    <property type="match status" value="1"/>
</dbReference>
<name>A0ABZ0VCD3_9MICO</name>
<dbReference type="PANTHER" id="PTHR43162">
    <property type="match status" value="1"/>
</dbReference>
<dbReference type="EC" id="1.6.5.2" evidence="2"/>
<dbReference type="InterPro" id="IPR036291">
    <property type="entry name" value="NAD(P)-bd_dom_sf"/>
</dbReference>
<sequence>MSDAGAGAVLVTGATGTVGSSVVAELRARGVAVIAAVRDPSTPAARALGVPLRPFDFDGSASRAAEAMEGVDRLFLLRPPPIADVATHLFPVIDASRARGVRQVVFLSLQGVQFNRRTPHHAVEAYLRRTRTPSTFLRPNFFMQNLSSVHAAEIRADDEVFVPAGRSRTAFIDARDIGRVAAQVFTEPGHIGRAYTLSGEQSLGYRRVALILSDVLGRPIRYARPSEDDYLERLRRNGASPEYLAVQRMIYRIVRANVSALPNRTVRRLTGRPATTFRQFALDHRDAWMPDGPGGGLQPGPEA</sequence>
<organism evidence="2 3">
    <name type="scientific">Microbacterium invictum</name>
    <dbReference type="NCBI Taxonomy" id="515415"/>
    <lineage>
        <taxon>Bacteria</taxon>
        <taxon>Bacillati</taxon>
        <taxon>Actinomycetota</taxon>
        <taxon>Actinomycetes</taxon>
        <taxon>Micrococcales</taxon>
        <taxon>Microbacteriaceae</taxon>
        <taxon>Microbacterium</taxon>
    </lineage>
</organism>
<evidence type="ECO:0000313" key="3">
    <source>
        <dbReference type="Proteomes" id="UP001324533"/>
    </source>
</evidence>
<dbReference type="CDD" id="cd05269">
    <property type="entry name" value="TMR_SDR_a"/>
    <property type="match status" value="1"/>
</dbReference>
<evidence type="ECO:0000259" key="1">
    <source>
        <dbReference type="Pfam" id="PF05368"/>
    </source>
</evidence>
<dbReference type="Gene3D" id="3.40.50.720">
    <property type="entry name" value="NAD(P)-binding Rossmann-like Domain"/>
    <property type="match status" value="1"/>
</dbReference>
<proteinExistence type="predicted"/>
<evidence type="ECO:0000313" key="2">
    <source>
        <dbReference type="EMBL" id="WQB70789.1"/>
    </source>
</evidence>
<dbReference type="GO" id="GO:0003955">
    <property type="term" value="F:NAD(P)H dehydrogenase (quinone) activity"/>
    <property type="evidence" value="ECO:0007669"/>
    <property type="project" value="UniProtKB-EC"/>
</dbReference>
<dbReference type="RefSeq" id="WP_322410925.1">
    <property type="nucleotide sequence ID" value="NZ_CP139779.1"/>
</dbReference>
<dbReference type="Proteomes" id="UP001324533">
    <property type="component" value="Chromosome"/>
</dbReference>
<dbReference type="EMBL" id="CP139779">
    <property type="protein sequence ID" value="WQB70789.1"/>
    <property type="molecule type" value="Genomic_DNA"/>
</dbReference>
<accession>A0ABZ0VCD3</accession>
<keyword evidence="3" id="KW-1185">Reference proteome</keyword>
<dbReference type="PANTHER" id="PTHR43162:SF1">
    <property type="entry name" value="PRESTALK A DIFFERENTIATION PROTEIN A"/>
    <property type="match status" value="1"/>
</dbReference>
<feature type="domain" description="NmrA-like" evidence="1">
    <location>
        <begin position="8"/>
        <end position="229"/>
    </location>
</feature>
<gene>
    <name evidence="2" type="ORF">T9R20_02185</name>
</gene>
<protein>
    <submittedName>
        <fullName evidence="2">SDR family oxidoreductase</fullName>
        <ecNumber evidence="2">1.6.5.2</ecNumber>
    </submittedName>
</protein>
<keyword evidence="2" id="KW-0560">Oxidoreductase</keyword>
<dbReference type="Gene3D" id="3.90.25.10">
    <property type="entry name" value="UDP-galactose 4-epimerase, domain 1"/>
    <property type="match status" value="1"/>
</dbReference>